<dbReference type="InterPro" id="IPR000531">
    <property type="entry name" value="Beta-barrel_TonB"/>
</dbReference>
<dbReference type="AlphaFoldDB" id="A0A931J4B4"/>
<dbReference type="InterPro" id="IPR036942">
    <property type="entry name" value="Beta-barrel_TonB_sf"/>
</dbReference>
<keyword evidence="13" id="KW-0732">Signal</keyword>
<dbReference type="InterPro" id="IPR037066">
    <property type="entry name" value="Plug_dom_sf"/>
</dbReference>
<name>A0A931J4B4_9BURK</name>
<evidence type="ECO:0000256" key="7">
    <source>
        <dbReference type="ARBA" id="ARBA00023136"/>
    </source>
</evidence>
<evidence type="ECO:0000256" key="2">
    <source>
        <dbReference type="ARBA" id="ARBA00009810"/>
    </source>
</evidence>
<dbReference type="InterPro" id="IPR010105">
    <property type="entry name" value="TonB_sidphr_rcpt"/>
</dbReference>
<dbReference type="PANTHER" id="PTHR32552:SF83">
    <property type="entry name" value="BLR3904 PROTEIN"/>
    <property type="match status" value="1"/>
</dbReference>
<dbReference type="PROSITE" id="PS52016">
    <property type="entry name" value="TONB_DEPENDENT_REC_3"/>
    <property type="match status" value="1"/>
</dbReference>
<dbReference type="Pfam" id="PF07715">
    <property type="entry name" value="Plug"/>
    <property type="match status" value="1"/>
</dbReference>
<dbReference type="InterPro" id="IPR039426">
    <property type="entry name" value="TonB-dep_rcpt-like"/>
</dbReference>
<comment type="similarity">
    <text evidence="2 10 11">Belongs to the TonB-dependent receptor family.</text>
</comment>
<evidence type="ECO:0000256" key="3">
    <source>
        <dbReference type="ARBA" id="ARBA00022448"/>
    </source>
</evidence>
<evidence type="ECO:0000259" key="14">
    <source>
        <dbReference type="Pfam" id="PF00593"/>
    </source>
</evidence>
<evidence type="ECO:0000256" key="13">
    <source>
        <dbReference type="SAM" id="SignalP"/>
    </source>
</evidence>
<evidence type="ECO:0000256" key="12">
    <source>
        <dbReference type="SAM" id="MobiDB-lite"/>
    </source>
</evidence>
<dbReference type="InterPro" id="IPR012910">
    <property type="entry name" value="Plug_dom"/>
</dbReference>
<feature type="domain" description="TonB-dependent receptor plug" evidence="15">
    <location>
        <begin position="67"/>
        <end position="165"/>
    </location>
</feature>
<evidence type="ECO:0000256" key="5">
    <source>
        <dbReference type="ARBA" id="ARBA00022692"/>
    </source>
</evidence>
<dbReference type="Gene3D" id="2.170.130.10">
    <property type="entry name" value="TonB-dependent receptor, plug domain"/>
    <property type="match status" value="1"/>
</dbReference>
<feature type="signal peptide" evidence="13">
    <location>
        <begin position="1"/>
        <end position="22"/>
    </location>
</feature>
<dbReference type="Proteomes" id="UP000613266">
    <property type="component" value="Unassembled WGS sequence"/>
</dbReference>
<comment type="subcellular location">
    <subcellularLocation>
        <location evidence="1 10">Cell outer membrane</location>
        <topology evidence="1 10">Multi-pass membrane protein</topology>
    </subcellularLocation>
</comment>
<dbReference type="GO" id="GO:0015891">
    <property type="term" value="P:siderophore transport"/>
    <property type="evidence" value="ECO:0007669"/>
    <property type="project" value="InterPro"/>
</dbReference>
<organism evidence="16 17">
    <name type="scientific">Inhella proteolytica</name>
    <dbReference type="NCBI Taxonomy" id="2795029"/>
    <lineage>
        <taxon>Bacteria</taxon>
        <taxon>Pseudomonadati</taxon>
        <taxon>Pseudomonadota</taxon>
        <taxon>Betaproteobacteria</taxon>
        <taxon>Burkholderiales</taxon>
        <taxon>Sphaerotilaceae</taxon>
        <taxon>Inhella</taxon>
    </lineage>
</organism>
<feature type="chain" id="PRO_5037426637" evidence="13">
    <location>
        <begin position="23"/>
        <end position="740"/>
    </location>
</feature>
<evidence type="ECO:0000256" key="4">
    <source>
        <dbReference type="ARBA" id="ARBA00022452"/>
    </source>
</evidence>
<evidence type="ECO:0000313" key="16">
    <source>
        <dbReference type="EMBL" id="MBH9578498.1"/>
    </source>
</evidence>
<keyword evidence="4 10" id="KW-1134">Transmembrane beta strand</keyword>
<dbReference type="Gene3D" id="2.40.170.20">
    <property type="entry name" value="TonB-dependent receptor, beta-barrel domain"/>
    <property type="match status" value="1"/>
</dbReference>
<dbReference type="CDD" id="cd01347">
    <property type="entry name" value="ligand_gated_channel"/>
    <property type="match status" value="1"/>
</dbReference>
<dbReference type="Pfam" id="PF00593">
    <property type="entry name" value="TonB_dep_Rec_b-barrel"/>
    <property type="match status" value="1"/>
</dbReference>
<dbReference type="PANTHER" id="PTHR32552">
    <property type="entry name" value="FERRICHROME IRON RECEPTOR-RELATED"/>
    <property type="match status" value="1"/>
</dbReference>
<evidence type="ECO:0000256" key="1">
    <source>
        <dbReference type="ARBA" id="ARBA00004571"/>
    </source>
</evidence>
<proteinExistence type="inferred from homology"/>
<keyword evidence="9 10" id="KW-0998">Cell outer membrane</keyword>
<dbReference type="GO" id="GO:0015344">
    <property type="term" value="F:siderophore uptake transmembrane transporter activity"/>
    <property type="evidence" value="ECO:0007669"/>
    <property type="project" value="TreeGrafter"/>
</dbReference>
<dbReference type="NCBIfam" id="TIGR01783">
    <property type="entry name" value="TonB-siderophor"/>
    <property type="match status" value="1"/>
</dbReference>
<keyword evidence="6 11" id="KW-0798">TonB box</keyword>
<keyword evidence="17" id="KW-1185">Reference proteome</keyword>
<evidence type="ECO:0000259" key="15">
    <source>
        <dbReference type="Pfam" id="PF07715"/>
    </source>
</evidence>
<dbReference type="GO" id="GO:0009279">
    <property type="term" value="C:cell outer membrane"/>
    <property type="evidence" value="ECO:0007669"/>
    <property type="project" value="UniProtKB-SubCell"/>
</dbReference>
<dbReference type="SUPFAM" id="SSF56935">
    <property type="entry name" value="Porins"/>
    <property type="match status" value="1"/>
</dbReference>
<keyword evidence="7 10" id="KW-0472">Membrane</keyword>
<dbReference type="GO" id="GO:0038023">
    <property type="term" value="F:signaling receptor activity"/>
    <property type="evidence" value="ECO:0007669"/>
    <property type="project" value="InterPro"/>
</dbReference>
<accession>A0A931J4B4</accession>
<evidence type="ECO:0000256" key="11">
    <source>
        <dbReference type="RuleBase" id="RU003357"/>
    </source>
</evidence>
<evidence type="ECO:0000256" key="8">
    <source>
        <dbReference type="ARBA" id="ARBA00023170"/>
    </source>
</evidence>
<comment type="caution">
    <text evidence="16">The sequence shown here is derived from an EMBL/GenBank/DDBJ whole genome shotgun (WGS) entry which is preliminary data.</text>
</comment>
<keyword evidence="8 16" id="KW-0675">Receptor</keyword>
<keyword evidence="5 10" id="KW-0812">Transmembrane</keyword>
<evidence type="ECO:0000256" key="9">
    <source>
        <dbReference type="ARBA" id="ARBA00023237"/>
    </source>
</evidence>
<sequence length="740" mass="80776">MNTHKLSTLIPLGALAAGFSLAAAAQTAPTPAERELPTVKAKARKEPQGKDGVQATQTELGKGKQELRDIPQSITVVTEKLMDDRNLDTLKDVLRNTAGISFLAAEGGEEDIRLRGFPLQATGDVFVDGMRDPAFYERDTFFDDRVEVLRGSASMLFGRGSTGGAVNQVRKKPRLLDQNEVELTVGSHSLVRAVGDFNLKMGESSALRIGTMLTKADNDGSGNRLDKQGIAAAWRTGIGERDEFLVSLYHLNNDNGMNYGMPWIKPTLTAPVNQTTLMPVDPKSYYGMASDRNAGEATFLTASHTHRFDRQHEITTKISKGTFERDQRAGTVRFAAASLQPDKTAVSLATFGPNTVLSRGTQLKVQDLDTLFLQSDYSGKFEALGLKHHVQAGVDFAKEEKTVYAALSAAQGGSVPTKPSTGVGTPNDGAWVDESLRKFRVANEYESRAQGLYLQDLVQLHPEWKLLLGLRYDHLVGDYDAFSIPANAPSPTSTASYRMKISEWSQRAGVLFQPNERMSFHLGAATSFNTSGDAYSLSAQNASIPPEQALNVEAGAKIDSADGRFSTRFAVFRSTKLHERNTDPLVNLVTLSGKRHVAGFEMDLAGRLTPEWEVFSSYVWMPIARIDEAAPGAEGLGTRPSLTPRHSGSLWTTYQLTSTLRVGGGLNWRSSVAPLRNPGFTAPSFVVGELMAEYQVMPNKLFFKGNISNVTNKLYADTLYPGHYVPGAGRLFQLTGTYRF</sequence>
<feature type="domain" description="TonB-dependent receptor-like beta-barrel" evidence="14">
    <location>
        <begin position="253"/>
        <end position="702"/>
    </location>
</feature>
<dbReference type="RefSeq" id="WP_198112263.1">
    <property type="nucleotide sequence ID" value="NZ_JAEDAK010000012.1"/>
</dbReference>
<protein>
    <submittedName>
        <fullName evidence="16">TonB-dependent siderophore receptor</fullName>
    </submittedName>
</protein>
<gene>
    <name evidence="16" type="ORF">I7X39_16515</name>
</gene>
<evidence type="ECO:0000256" key="6">
    <source>
        <dbReference type="ARBA" id="ARBA00023077"/>
    </source>
</evidence>
<keyword evidence="3 10" id="KW-0813">Transport</keyword>
<reference evidence="16" key="1">
    <citation type="submission" date="2020-12" db="EMBL/GenBank/DDBJ databases">
        <title>The genome sequence of Inhella sp. 1Y17.</title>
        <authorList>
            <person name="Liu Y."/>
        </authorList>
    </citation>
    <scope>NUCLEOTIDE SEQUENCE</scope>
    <source>
        <strain evidence="16">1Y17</strain>
    </source>
</reference>
<evidence type="ECO:0000313" key="17">
    <source>
        <dbReference type="Proteomes" id="UP000613266"/>
    </source>
</evidence>
<dbReference type="EMBL" id="JAEDAK010000012">
    <property type="protein sequence ID" value="MBH9578498.1"/>
    <property type="molecule type" value="Genomic_DNA"/>
</dbReference>
<feature type="region of interest" description="Disordered" evidence="12">
    <location>
        <begin position="28"/>
        <end position="62"/>
    </location>
</feature>
<evidence type="ECO:0000256" key="10">
    <source>
        <dbReference type="PROSITE-ProRule" id="PRU01360"/>
    </source>
</evidence>